<feature type="region of interest" description="Disordered" evidence="1">
    <location>
        <begin position="1"/>
        <end position="31"/>
    </location>
</feature>
<evidence type="ECO:0000313" key="2">
    <source>
        <dbReference type="EMBL" id="GAA2937739.1"/>
    </source>
</evidence>
<evidence type="ECO:0000313" key="3">
    <source>
        <dbReference type="Proteomes" id="UP001501423"/>
    </source>
</evidence>
<keyword evidence="3" id="KW-1185">Reference proteome</keyword>
<reference evidence="2 3" key="1">
    <citation type="journal article" date="2019" name="Int. J. Syst. Evol. Microbiol.">
        <title>The Global Catalogue of Microorganisms (GCM) 10K type strain sequencing project: providing services to taxonomists for standard genome sequencing and annotation.</title>
        <authorList>
            <consortium name="The Broad Institute Genomics Platform"/>
            <consortium name="The Broad Institute Genome Sequencing Center for Infectious Disease"/>
            <person name="Wu L."/>
            <person name="Ma J."/>
        </authorList>
    </citation>
    <scope>NUCLEOTIDE SEQUENCE [LARGE SCALE GENOMIC DNA]</scope>
    <source>
        <strain evidence="2 3">JCM 9650</strain>
    </source>
</reference>
<protein>
    <submittedName>
        <fullName evidence="2">Uncharacterized protein</fullName>
    </submittedName>
</protein>
<proteinExistence type="predicted"/>
<dbReference type="Proteomes" id="UP001501423">
    <property type="component" value="Unassembled WGS sequence"/>
</dbReference>
<dbReference type="EMBL" id="BAAAVA010000058">
    <property type="protein sequence ID" value="GAA2937739.1"/>
    <property type="molecule type" value="Genomic_DNA"/>
</dbReference>
<organism evidence="2 3">
    <name type="scientific">Streptomyces erythrogriseus</name>
    <dbReference type="NCBI Taxonomy" id="284027"/>
    <lineage>
        <taxon>Bacteria</taxon>
        <taxon>Bacillati</taxon>
        <taxon>Actinomycetota</taxon>
        <taxon>Actinomycetes</taxon>
        <taxon>Kitasatosporales</taxon>
        <taxon>Streptomycetaceae</taxon>
        <taxon>Streptomyces</taxon>
        <taxon>Streptomyces griseoincarnatus group</taxon>
    </lineage>
</organism>
<accession>A0ABN3X579</accession>
<evidence type="ECO:0000256" key="1">
    <source>
        <dbReference type="SAM" id="MobiDB-lite"/>
    </source>
</evidence>
<sequence length="95" mass="10176">MIPASGAVSCSSAADRPRPGAQSPVSLRGPEVTQAYFDWTDTEQDTTHFSPTGAIAVARLAARELPRTPVLAPHDVRRPAEEIPLSWITWPEAAA</sequence>
<comment type="caution">
    <text evidence="2">The sequence shown here is derived from an EMBL/GenBank/DDBJ whole genome shotgun (WGS) entry which is preliminary data.</text>
</comment>
<gene>
    <name evidence="2" type="ORF">GCM10010478_44160</name>
</gene>
<name>A0ABN3X579_9ACTN</name>